<reference evidence="1 2" key="1">
    <citation type="submission" date="2022-05" db="EMBL/GenBank/DDBJ databases">
        <authorList>
            <consortium name="Genoscope - CEA"/>
            <person name="William W."/>
        </authorList>
    </citation>
    <scope>NUCLEOTIDE SEQUENCE [LARGE SCALE GENOMIC DNA]</scope>
</reference>
<feature type="non-terminal residue" evidence="1">
    <location>
        <position position="198"/>
    </location>
</feature>
<comment type="caution">
    <text evidence="1">The sequence shown here is derived from an EMBL/GenBank/DDBJ whole genome shotgun (WGS) entry which is preliminary data.</text>
</comment>
<evidence type="ECO:0000313" key="1">
    <source>
        <dbReference type="EMBL" id="CAH3189124.1"/>
    </source>
</evidence>
<proteinExistence type="predicted"/>
<accession>A0ABN8SGZ3</accession>
<feature type="non-terminal residue" evidence="1">
    <location>
        <position position="1"/>
    </location>
</feature>
<evidence type="ECO:0000313" key="2">
    <source>
        <dbReference type="Proteomes" id="UP001159405"/>
    </source>
</evidence>
<organism evidence="1 2">
    <name type="scientific">Porites lobata</name>
    <dbReference type="NCBI Taxonomy" id="104759"/>
    <lineage>
        <taxon>Eukaryota</taxon>
        <taxon>Metazoa</taxon>
        <taxon>Cnidaria</taxon>
        <taxon>Anthozoa</taxon>
        <taxon>Hexacorallia</taxon>
        <taxon>Scleractinia</taxon>
        <taxon>Fungiina</taxon>
        <taxon>Poritidae</taxon>
        <taxon>Porites</taxon>
    </lineage>
</organism>
<protein>
    <submittedName>
        <fullName evidence="1">Uncharacterized protein</fullName>
    </submittedName>
</protein>
<sequence>PALLHLQCWTKDTRIPLHVGKFRGVLDQKLGSLSNDDVDGNENGRKAVGPWIKMNESPICFGVTDNNARSFKVPSSGTLASVKLVHLDGYVRCHDGNWSFWGCGQNPKLDVNVEIRYSSGSPILPSREFVTVRETRKTEFLRIPGYNSLSPELVLTADVSNPPNVTQGQWLSLYHRYGSSSSCEGHKGGKSCCDVYAR</sequence>
<dbReference type="EMBL" id="CALNXK010000684">
    <property type="protein sequence ID" value="CAH3189124.1"/>
    <property type="molecule type" value="Genomic_DNA"/>
</dbReference>
<gene>
    <name evidence="1" type="ORF">PLOB_00042335</name>
</gene>
<dbReference type="Proteomes" id="UP001159405">
    <property type="component" value="Unassembled WGS sequence"/>
</dbReference>
<name>A0ABN8SGZ3_9CNID</name>
<keyword evidence="2" id="KW-1185">Reference proteome</keyword>